<dbReference type="Pfam" id="PF03081">
    <property type="entry name" value="Exo70_C"/>
    <property type="match status" value="2"/>
</dbReference>
<protein>
    <recommendedName>
        <fullName evidence="3">Exocyst subunit Exo70 family protein</fullName>
    </recommendedName>
</protein>
<dbReference type="GO" id="GO:0000145">
    <property type="term" value="C:exocyst"/>
    <property type="evidence" value="ECO:0007669"/>
    <property type="project" value="InterPro"/>
</dbReference>
<dbReference type="InterPro" id="IPR004140">
    <property type="entry name" value="Exo70"/>
</dbReference>
<evidence type="ECO:0000259" key="4">
    <source>
        <dbReference type="Pfam" id="PF03081"/>
    </source>
</evidence>
<dbReference type="GO" id="GO:0005546">
    <property type="term" value="F:phosphatidylinositol-4,5-bisphosphate binding"/>
    <property type="evidence" value="ECO:0007669"/>
    <property type="project" value="InterPro"/>
</dbReference>
<dbReference type="Proteomes" id="UP000092600">
    <property type="component" value="Unassembled WGS sequence"/>
</dbReference>
<feature type="domain" description="Exocyst complex subunit Exo70 C-terminal" evidence="4">
    <location>
        <begin position="351"/>
        <end position="522"/>
    </location>
</feature>
<dbReference type="Gene3D" id="1.20.1280.170">
    <property type="entry name" value="Exocyst complex component Exo70"/>
    <property type="match status" value="2"/>
</dbReference>
<name>A0A199W5L7_ANACO</name>
<comment type="function">
    <text evidence="3">Component of the exocyst complex.</text>
</comment>
<dbReference type="STRING" id="4615.A0A199W5L7"/>
<dbReference type="AlphaFoldDB" id="A0A199W5L7"/>
<dbReference type="PANTHER" id="PTHR12542:SF7">
    <property type="entry name" value="EXOCYST SUBUNIT EXO70 FAMILY PROTEIN"/>
    <property type="match status" value="1"/>
</dbReference>
<proteinExistence type="inferred from homology"/>
<evidence type="ECO:0000256" key="1">
    <source>
        <dbReference type="ARBA" id="ARBA00006756"/>
    </source>
</evidence>
<keyword evidence="2 3" id="KW-0813">Transport</keyword>
<keyword evidence="3" id="KW-0653">Protein transport</keyword>
<dbReference type="InterPro" id="IPR046364">
    <property type="entry name" value="Exo70_C"/>
</dbReference>
<dbReference type="EMBL" id="LSRQ01000249">
    <property type="protein sequence ID" value="OAY84200.1"/>
    <property type="molecule type" value="Genomic_DNA"/>
</dbReference>
<organism evidence="5 6">
    <name type="scientific">Ananas comosus</name>
    <name type="common">Pineapple</name>
    <name type="synonym">Ananas ananas</name>
    <dbReference type="NCBI Taxonomy" id="4615"/>
    <lineage>
        <taxon>Eukaryota</taxon>
        <taxon>Viridiplantae</taxon>
        <taxon>Streptophyta</taxon>
        <taxon>Embryophyta</taxon>
        <taxon>Tracheophyta</taxon>
        <taxon>Spermatophyta</taxon>
        <taxon>Magnoliopsida</taxon>
        <taxon>Liliopsida</taxon>
        <taxon>Poales</taxon>
        <taxon>Bromeliaceae</taxon>
        <taxon>Bromelioideae</taxon>
        <taxon>Ananas</taxon>
    </lineage>
</organism>
<dbReference type="Pfam" id="PF20669">
    <property type="entry name" value="Exo70_N"/>
    <property type="match status" value="1"/>
</dbReference>
<evidence type="ECO:0000313" key="6">
    <source>
        <dbReference type="Proteomes" id="UP000092600"/>
    </source>
</evidence>
<gene>
    <name evidence="5" type="ORF">ACMD2_20928</name>
</gene>
<evidence type="ECO:0000256" key="2">
    <source>
        <dbReference type="ARBA" id="ARBA00022448"/>
    </source>
</evidence>
<feature type="domain" description="Exocyst complex subunit Exo70 C-terminal" evidence="4">
    <location>
        <begin position="265"/>
        <end position="339"/>
    </location>
</feature>
<dbReference type="PANTHER" id="PTHR12542">
    <property type="entry name" value="EXOCYST COMPLEX PROTEIN EXO70"/>
    <property type="match status" value="1"/>
</dbReference>
<comment type="caution">
    <text evidence="5">The sequence shown here is derived from an EMBL/GenBank/DDBJ whole genome shotgun (WGS) entry which is preliminary data.</text>
</comment>
<dbReference type="GO" id="GO:0015031">
    <property type="term" value="P:protein transport"/>
    <property type="evidence" value="ECO:0007669"/>
    <property type="project" value="UniProtKB-KW"/>
</dbReference>
<evidence type="ECO:0000313" key="5">
    <source>
        <dbReference type="EMBL" id="OAY84200.1"/>
    </source>
</evidence>
<dbReference type="InterPro" id="IPR016159">
    <property type="entry name" value="Cullin_repeat-like_dom_sf"/>
</dbReference>
<reference evidence="5 6" key="1">
    <citation type="journal article" date="2016" name="DNA Res.">
        <title>The draft genome of MD-2 pineapple using hybrid error correction of long reads.</title>
        <authorList>
            <person name="Redwan R.M."/>
            <person name="Saidin A."/>
            <person name="Kumar S.V."/>
        </authorList>
    </citation>
    <scope>NUCLEOTIDE SEQUENCE [LARGE SCALE GENOMIC DNA]</scope>
    <source>
        <strain evidence="6">cv. MD2</strain>
        <tissue evidence="5">Leaf</tissue>
    </source>
</reference>
<evidence type="ECO:0000256" key="3">
    <source>
        <dbReference type="RuleBase" id="RU365026"/>
    </source>
</evidence>
<keyword evidence="3" id="KW-0268">Exocytosis</keyword>
<comment type="similarity">
    <text evidence="1 3">Belongs to the EXO70 family.</text>
</comment>
<sequence>MYLYLACDDGYLSITTTTGSNKSDGRGGATIATVGELEAAERLILRWDSAVAREGRMLFDGGDSSEARSYLCVVDKICRSIKERPITTTGSPCRLSSASSSSLANAVQTAMVCLEDEFRNILVSRVSEIDVKSLTNLSSFSMSSSLDSEHSGVLSDRVGSSGDGAEFSESVLESDESCMGMQRSSCRTMRSIRKIDLMPSDAISDLWSIAEGMILTGYGCECIQVYSSARKSALDLCLRQLSVEKLSIGNVRRLEWDALKSKIRRWIPAACVAIRIVFTSERHFSDRIFNGLLTSDVDAPFTEVVGSPALQLFSFTEAISIVRRSPEKLFKILDPHDTLQPPPQHCSHLLLPNKANLYKDAALSHLFMMNSVHYIIHKVKDELPNLHEMISDDYLGELTRKYQHEAMIYQCVRWMKILQCLRDKGLHVSSGSRGFSSGVSKLVIRERFRGFNAAFDEAHRIQATWIVPDEQLWEELRISILEKLLPAHRSFLGRFWQHIENGKHPEMYIKYSVEELESAVSDFFEGHPPSLLSRRKLH</sequence>
<accession>A0A199W5L7</accession>
<dbReference type="SUPFAM" id="SSF74788">
    <property type="entry name" value="Cullin repeat-like"/>
    <property type="match status" value="1"/>
</dbReference>
<dbReference type="GO" id="GO:0006887">
    <property type="term" value="P:exocytosis"/>
    <property type="evidence" value="ECO:0007669"/>
    <property type="project" value="UniProtKB-KW"/>
</dbReference>